<proteinExistence type="inferred from homology"/>
<evidence type="ECO:0000256" key="3">
    <source>
        <dbReference type="ARBA" id="ARBA00022801"/>
    </source>
</evidence>
<dbReference type="OrthoDB" id="242880at2"/>
<dbReference type="RefSeq" id="WP_145271280.1">
    <property type="nucleotide sequence ID" value="NZ_CP036272.1"/>
</dbReference>
<dbReference type="InterPro" id="IPR017850">
    <property type="entry name" value="Alkaline_phosphatase_core_sf"/>
</dbReference>
<dbReference type="InterPro" id="IPR000917">
    <property type="entry name" value="Sulfatase_N"/>
</dbReference>
<dbReference type="Gene3D" id="3.30.1120.10">
    <property type="match status" value="1"/>
</dbReference>
<dbReference type="PANTHER" id="PTHR42693:SF53">
    <property type="entry name" value="ENDO-4-O-SULFATASE"/>
    <property type="match status" value="1"/>
</dbReference>
<dbReference type="GO" id="GO:0046872">
    <property type="term" value="F:metal ion binding"/>
    <property type="evidence" value="ECO:0007669"/>
    <property type="project" value="UniProtKB-KW"/>
</dbReference>
<dbReference type="Gene3D" id="3.40.720.10">
    <property type="entry name" value="Alkaline Phosphatase, subunit A"/>
    <property type="match status" value="1"/>
</dbReference>
<dbReference type="SUPFAM" id="SSF53649">
    <property type="entry name" value="Alkaline phosphatase-like"/>
    <property type="match status" value="1"/>
</dbReference>
<evidence type="ECO:0000313" key="7">
    <source>
        <dbReference type="Proteomes" id="UP000315003"/>
    </source>
</evidence>
<protein>
    <submittedName>
        <fullName evidence="6">Arylsulfatase</fullName>
        <ecNumber evidence="6">3.1.6.1</ecNumber>
    </submittedName>
</protein>
<dbReference type="GO" id="GO:0004065">
    <property type="term" value="F:arylsulfatase activity"/>
    <property type="evidence" value="ECO:0007669"/>
    <property type="project" value="UniProtKB-EC"/>
</dbReference>
<keyword evidence="3 6" id="KW-0378">Hydrolase</keyword>
<evidence type="ECO:0000259" key="5">
    <source>
        <dbReference type="Pfam" id="PF00884"/>
    </source>
</evidence>
<gene>
    <name evidence="6" type="primary">atsA_26</name>
    <name evidence="6" type="ORF">SV7mr_19230</name>
</gene>
<evidence type="ECO:0000256" key="4">
    <source>
        <dbReference type="ARBA" id="ARBA00022837"/>
    </source>
</evidence>
<keyword evidence="4" id="KW-0106">Calcium</keyword>
<comment type="similarity">
    <text evidence="1">Belongs to the sulfatase family.</text>
</comment>
<name>A0A517STG2_9BACT</name>
<feature type="domain" description="Sulfatase N-terminal" evidence="5">
    <location>
        <begin position="35"/>
        <end position="395"/>
    </location>
</feature>
<dbReference type="InterPro" id="IPR024607">
    <property type="entry name" value="Sulfatase_CS"/>
</dbReference>
<organism evidence="6 7">
    <name type="scientific">Stieleria bergensis</name>
    <dbReference type="NCBI Taxonomy" id="2528025"/>
    <lineage>
        <taxon>Bacteria</taxon>
        <taxon>Pseudomonadati</taxon>
        <taxon>Planctomycetota</taxon>
        <taxon>Planctomycetia</taxon>
        <taxon>Pirellulales</taxon>
        <taxon>Pirellulaceae</taxon>
        <taxon>Stieleria</taxon>
    </lineage>
</organism>
<keyword evidence="2" id="KW-0479">Metal-binding</keyword>
<evidence type="ECO:0000256" key="2">
    <source>
        <dbReference type="ARBA" id="ARBA00022723"/>
    </source>
</evidence>
<dbReference type="EC" id="3.1.6.1" evidence="6"/>
<keyword evidence="7" id="KW-1185">Reference proteome</keyword>
<dbReference type="Pfam" id="PF00884">
    <property type="entry name" value="Sulfatase"/>
    <property type="match status" value="1"/>
</dbReference>
<dbReference type="InterPro" id="IPR050738">
    <property type="entry name" value="Sulfatase"/>
</dbReference>
<reference evidence="6 7" key="1">
    <citation type="submission" date="2019-02" db="EMBL/GenBank/DDBJ databases">
        <title>Deep-cultivation of Planctomycetes and their phenomic and genomic characterization uncovers novel biology.</title>
        <authorList>
            <person name="Wiegand S."/>
            <person name="Jogler M."/>
            <person name="Boedeker C."/>
            <person name="Pinto D."/>
            <person name="Vollmers J."/>
            <person name="Rivas-Marin E."/>
            <person name="Kohn T."/>
            <person name="Peeters S.H."/>
            <person name="Heuer A."/>
            <person name="Rast P."/>
            <person name="Oberbeckmann S."/>
            <person name="Bunk B."/>
            <person name="Jeske O."/>
            <person name="Meyerdierks A."/>
            <person name="Storesund J.E."/>
            <person name="Kallscheuer N."/>
            <person name="Luecker S."/>
            <person name="Lage O.M."/>
            <person name="Pohl T."/>
            <person name="Merkel B.J."/>
            <person name="Hornburger P."/>
            <person name="Mueller R.-W."/>
            <person name="Bruemmer F."/>
            <person name="Labrenz M."/>
            <person name="Spormann A.M."/>
            <person name="Op den Camp H."/>
            <person name="Overmann J."/>
            <person name="Amann R."/>
            <person name="Jetten M.S.M."/>
            <person name="Mascher T."/>
            <person name="Medema M.H."/>
            <person name="Devos D.P."/>
            <person name="Kaster A.-K."/>
            <person name="Ovreas L."/>
            <person name="Rohde M."/>
            <person name="Galperin M.Y."/>
            <person name="Jogler C."/>
        </authorList>
    </citation>
    <scope>NUCLEOTIDE SEQUENCE [LARGE SCALE GENOMIC DNA]</scope>
    <source>
        <strain evidence="6 7">SV_7m_r</strain>
    </source>
</reference>
<dbReference type="PROSITE" id="PS00523">
    <property type="entry name" value="SULFATASE_1"/>
    <property type="match status" value="1"/>
</dbReference>
<dbReference type="EMBL" id="CP036272">
    <property type="protein sequence ID" value="QDT59416.1"/>
    <property type="molecule type" value="Genomic_DNA"/>
</dbReference>
<dbReference type="PANTHER" id="PTHR42693">
    <property type="entry name" value="ARYLSULFATASE FAMILY MEMBER"/>
    <property type="match status" value="1"/>
</dbReference>
<evidence type="ECO:0000313" key="6">
    <source>
        <dbReference type="EMBL" id="QDT59416.1"/>
    </source>
</evidence>
<dbReference type="AlphaFoldDB" id="A0A517STG2"/>
<accession>A0A517STG2</accession>
<sequence>MTNPHRTTHLLFAVSLIVLLAIITNGSSSADESRPNVLVIVADDLGYADMSFLRKSPQDVKTPGIDRLAKEGTYFTNAYSTSPICSPSRCGLITGRYQQRWGNYWYGQGGLPNEETTLPQVLKMLGYFTKKIGKTHLNGGPAEHPLDHGFEEHIGFRHHTWDYIRLSTQDLKAYRERSGGKSLGILNVGPLERGRGEVASYDDGFTTEIFTDEAIKTIEASAGSDNPFFIELEYNAVHMPTYIADPAYAKKAGYDQPDWDRNADKWEFPFWDPRDIAWAAWHKKWGHLEAVDPLGRKRYLANLMALDDSVTRLLNKLDETQQRDNTIVVFLSDNGGTINTYSNNTPLRGFKYMFGEGGVRIPLIVSWRGKLPEGTTCSRLTSAMDVFPTVVDLAGGEVPDNLDGRSLKGRLHSPDKDHGHGHLCWADGKGTWSIRQGDWKLINSEGWTHSNYRLQSDNTAVPAGNVTYPAGRLLFNLKDDIGETTDVASDHPNRVKNMTALYEQWQSQMGKPRRGTAKYKNK</sequence>
<dbReference type="Proteomes" id="UP000315003">
    <property type="component" value="Chromosome"/>
</dbReference>
<evidence type="ECO:0000256" key="1">
    <source>
        <dbReference type="ARBA" id="ARBA00008779"/>
    </source>
</evidence>